<keyword evidence="4" id="KW-0378">Hydrolase</keyword>
<keyword evidence="2" id="KW-1133">Transmembrane helix</keyword>
<dbReference type="Gene3D" id="3.40.140.10">
    <property type="entry name" value="Cytidine Deaminase, domain 2"/>
    <property type="match status" value="1"/>
</dbReference>
<keyword evidence="4" id="KW-0645">Protease</keyword>
<comment type="caution">
    <text evidence="4">The sequence shown here is derived from an EMBL/GenBank/DDBJ whole genome shotgun (WGS) entry which is preliminary data.</text>
</comment>
<reference evidence="4 5" key="1">
    <citation type="submission" date="2018-02" db="EMBL/GenBank/DDBJ databases">
        <title>Genomic Encyclopedia of Archaeal and Bacterial Type Strains, Phase II (KMG-II): from individual species to whole genera.</title>
        <authorList>
            <person name="Goeker M."/>
        </authorList>
    </citation>
    <scope>NUCLEOTIDE SEQUENCE [LARGE SCALE GENOMIC DNA]</scope>
    <source>
        <strain evidence="4 5">DSM 29526</strain>
    </source>
</reference>
<dbReference type="GO" id="GO:0006508">
    <property type="term" value="P:proteolysis"/>
    <property type="evidence" value="ECO:0007669"/>
    <property type="project" value="UniProtKB-KW"/>
</dbReference>
<organism evidence="4 5">
    <name type="scientific">Neolewinella xylanilytica</name>
    <dbReference type="NCBI Taxonomy" id="1514080"/>
    <lineage>
        <taxon>Bacteria</taxon>
        <taxon>Pseudomonadati</taxon>
        <taxon>Bacteroidota</taxon>
        <taxon>Saprospiria</taxon>
        <taxon>Saprospirales</taxon>
        <taxon>Lewinellaceae</taxon>
        <taxon>Neolewinella</taxon>
    </lineage>
</organism>
<feature type="domain" description="JAB1/MPN/MOV34 metalloenzyme" evidence="3">
    <location>
        <begin position="552"/>
        <end position="643"/>
    </location>
</feature>
<keyword evidence="2" id="KW-0472">Membrane</keyword>
<evidence type="ECO:0000313" key="4">
    <source>
        <dbReference type="EMBL" id="PPK88787.1"/>
    </source>
</evidence>
<dbReference type="AlphaFoldDB" id="A0A2S6IB97"/>
<name>A0A2S6IB97_9BACT</name>
<keyword evidence="2" id="KW-0812">Transmembrane</keyword>
<dbReference type="SUPFAM" id="SSF102712">
    <property type="entry name" value="JAB1/MPN domain"/>
    <property type="match status" value="1"/>
</dbReference>
<evidence type="ECO:0000256" key="2">
    <source>
        <dbReference type="SAM" id="Phobius"/>
    </source>
</evidence>
<gene>
    <name evidence="4" type="ORF">CLV84_1759</name>
</gene>
<dbReference type="Proteomes" id="UP000237662">
    <property type="component" value="Unassembled WGS sequence"/>
</dbReference>
<protein>
    <submittedName>
        <fullName evidence="4">JAB1/Mov34/MPN/PAD-1 ubiquitin protease</fullName>
    </submittedName>
</protein>
<evidence type="ECO:0000259" key="3">
    <source>
        <dbReference type="Pfam" id="PF01398"/>
    </source>
</evidence>
<feature type="region of interest" description="Disordered" evidence="1">
    <location>
        <begin position="169"/>
        <end position="193"/>
    </location>
</feature>
<evidence type="ECO:0000313" key="5">
    <source>
        <dbReference type="Proteomes" id="UP000237662"/>
    </source>
</evidence>
<dbReference type="Pfam" id="PF01398">
    <property type="entry name" value="JAB"/>
    <property type="match status" value="1"/>
</dbReference>
<accession>A0A2S6IB97</accession>
<dbReference type="EMBL" id="PTJC01000005">
    <property type="protein sequence ID" value="PPK88787.1"/>
    <property type="molecule type" value="Genomic_DNA"/>
</dbReference>
<keyword evidence="5" id="KW-1185">Reference proteome</keyword>
<feature type="transmembrane region" description="Helical" evidence="2">
    <location>
        <begin position="400"/>
        <end position="419"/>
    </location>
</feature>
<evidence type="ECO:0000256" key="1">
    <source>
        <dbReference type="SAM" id="MobiDB-lite"/>
    </source>
</evidence>
<proteinExistence type="predicted"/>
<sequence>MNHMADACWMPFCWLGCLGLAGAPLLAQRAELFEYRVQPTEETVDYTIYFTTAFHYPDALPPKSAVSAERQDTTRVRLWLGDYRVSGPDSAVAAMISVRVTLPETIPGETIFLSSLMREGSTPAFPARIGDRVAETGSVTISYAGREVTRTIIGFAHTIDPPQPSPKLVLNKEEGAFPSSPPAGSTKPSQREEAYQLDYRQLSPEAFIKKWPGQRSLVRSALERIPLRAQVEEIATNVYELRLPYVRAARIDSVTGGQRYSILADEADPPHGHRFVVEVSDTGLYRLHLSDTTKYQGSTIVTLDNLLAGTFEQSADSAIFTFHGGHPPYMLLFLRNGAPITDYELGNDTVWHADLASLRTLIGTAGSYGMQLTDSQRSVTWNFGGAQLQLEPPHRPLTDFRVPLAVLAALVLFGVGYGLHKRRQKRRGRLIREKLQTEASRLSHNSGSYPSESVVGSIANGTRLRENRRPATVPVGFRVTKRDVRDRFNGRFNPDETPDQFLSLDLAELWSASRVSELLFGKVAIAALDSFLRKENIDKIIAAGRNEAGESWERNEDIPEIGGMLMGQYQPDANGQRYRVSVEQFIPLAARVQNLVKMEIDPMSLARDLSQAQDDHPHLTVVGWFHTHPGHGLFLSQPDLKVQYNHFRKPYHFAMEIDSLTNQLETAFFTYMPNERMNNRDTRRHDRGWFSWTEIEKFSRQQTNSLP</sequence>
<dbReference type="GO" id="GO:0008237">
    <property type="term" value="F:metallopeptidase activity"/>
    <property type="evidence" value="ECO:0007669"/>
    <property type="project" value="InterPro"/>
</dbReference>
<dbReference type="InterPro" id="IPR000555">
    <property type="entry name" value="JAMM/MPN+_dom"/>
</dbReference>